<keyword evidence="3" id="KW-1185">Reference proteome</keyword>
<reference evidence="3" key="2">
    <citation type="journal article" date="2007" name="PLoS Biol.">
        <title>Survey sequencing and comparative analysis of the elephant shark (Callorhinchus milii) genome.</title>
        <authorList>
            <person name="Venkatesh B."/>
            <person name="Kirkness E.F."/>
            <person name="Loh Y.H."/>
            <person name="Halpern A.L."/>
            <person name="Lee A.P."/>
            <person name="Johnson J."/>
            <person name="Dandona N."/>
            <person name="Viswanathan L.D."/>
            <person name="Tay A."/>
            <person name="Venter J.C."/>
            <person name="Strausberg R.L."/>
            <person name="Brenner S."/>
        </authorList>
    </citation>
    <scope>NUCLEOTIDE SEQUENCE [LARGE SCALE GENOMIC DNA]</scope>
</reference>
<dbReference type="Pfam" id="PF12214">
    <property type="entry name" value="TPX2_importin"/>
    <property type="match status" value="1"/>
</dbReference>
<dbReference type="Proteomes" id="UP000314986">
    <property type="component" value="Unassembled WGS sequence"/>
</dbReference>
<dbReference type="Ensembl" id="ENSCMIT00000028471.1">
    <property type="protein sequence ID" value="ENSCMIP00000028029.1"/>
    <property type="gene ID" value="ENSCMIG00000012190.1"/>
</dbReference>
<reference evidence="3" key="1">
    <citation type="journal article" date="2006" name="Science">
        <title>Ancient noncoding elements conserved in the human genome.</title>
        <authorList>
            <person name="Venkatesh B."/>
            <person name="Kirkness E.F."/>
            <person name="Loh Y.H."/>
            <person name="Halpern A.L."/>
            <person name="Lee A.P."/>
            <person name="Johnson J."/>
            <person name="Dandona N."/>
            <person name="Viswanathan L.D."/>
            <person name="Tay A."/>
            <person name="Venter J.C."/>
            <person name="Strausberg R.L."/>
            <person name="Brenner S."/>
        </authorList>
    </citation>
    <scope>NUCLEOTIDE SEQUENCE [LARGE SCALE GENOMIC DNA]</scope>
</reference>
<dbReference type="AlphaFoldDB" id="A0A4W3ICN3"/>
<evidence type="ECO:0000259" key="1">
    <source>
        <dbReference type="Pfam" id="PF12214"/>
    </source>
</evidence>
<reference evidence="3" key="3">
    <citation type="journal article" date="2014" name="Nature">
        <title>Elephant shark genome provides unique insights into gnathostome evolution.</title>
        <authorList>
            <consortium name="International Elephant Shark Genome Sequencing Consortium"/>
            <person name="Venkatesh B."/>
            <person name="Lee A.P."/>
            <person name="Ravi V."/>
            <person name="Maurya A.K."/>
            <person name="Lian M.M."/>
            <person name="Swann J.B."/>
            <person name="Ohta Y."/>
            <person name="Flajnik M.F."/>
            <person name="Sutoh Y."/>
            <person name="Kasahara M."/>
            <person name="Hoon S."/>
            <person name="Gangu V."/>
            <person name="Roy S.W."/>
            <person name="Irimia M."/>
            <person name="Korzh V."/>
            <person name="Kondrychyn I."/>
            <person name="Lim Z.W."/>
            <person name="Tay B.H."/>
            <person name="Tohari S."/>
            <person name="Kong K.W."/>
            <person name="Ho S."/>
            <person name="Lorente-Galdos B."/>
            <person name="Quilez J."/>
            <person name="Marques-Bonet T."/>
            <person name="Raney B.J."/>
            <person name="Ingham P.W."/>
            <person name="Tay A."/>
            <person name="Hillier L.W."/>
            <person name="Minx P."/>
            <person name="Boehm T."/>
            <person name="Wilson R.K."/>
            <person name="Brenner S."/>
            <person name="Warren W.C."/>
        </authorList>
    </citation>
    <scope>NUCLEOTIDE SEQUENCE [LARGE SCALE GENOMIC DNA]</scope>
</reference>
<protein>
    <recommendedName>
        <fullName evidence="1">TPX2 central domain-containing protein</fullName>
    </recommendedName>
</protein>
<proteinExistence type="predicted"/>
<reference evidence="2" key="5">
    <citation type="submission" date="2025-09" db="UniProtKB">
        <authorList>
            <consortium name="Ensembl"/>
        </authorList>
    </citation>
    <scope>IDENTIFICATION</scope>
</reference>
<name>A0A4W3ICN3_CALMI</name>
<evidence type="ECO:0000313" key="2">
    <source>
        <dbReference type="Ensembl" id="ENSCMIP00000028029.1"/>
    </source>
</evidence>
<organism evidence="2 3">
    <name type="scientific">Callorhinchus milii</name>
    <name type="common">Ghost shark</name>
    <dbReference type="NCBI Taxonomy" id="7868"/>
    <lineage>
        <taxon>Eukaryota</taxon>
        <taxon>Metazoa</taxon>
        <taxon>Chordata</taxon>
        <taxon>Craniata</taxon>
        <taxon>Vertebrata</taxon>
        <taxon>Chondrichthyes</taxon>
        <taxon>Holocephali</taxon>
        <taxon>Chimaeriformes</taxon>
        <taxon>Callorhinchidae</taxon>
        <taxon>Callorhinchus</taxon>
    </lineage>
</organism>
<dbReference type="STRING" id="7868.ENSCMIP00000028029"/>
<evidence type="ECO:0000313" key="3">
    <source>
        <dbReference type="Proteomes" id="UP000314986"/>
    </source>
</evidence>
<feature type="domain" description="TPX2 central" evidence="1">
    <location>
        <begin position="5"/>
        <end position="44"/>
    </location>
</feature>
<dbReference type="InParanoid" id="A0A4W3ICN3"/>
<sequence>SSDSTKGRAREATCKSTAEIEAEEVEKIQSYRFKAQELNPRILE</sequence>
<accession>A0A4W3ICN3</accession>
<dbReference type="GeneTree" id="ENSGT00970000197449"/>
<dbReference type="InterPro" id="IPR027330">
    <property type="entry name" value="TPX2_central_dom"/>
</dbReference>
<reference evidence="2" key="4">
    <citation type="submission" date="2025-08" db="UniProtKB">
        <authorList>
            <consortium name="Ensembl"/>
        </authorList>
    </citation>
    <scope>IDENTIFICATION</scope>
</reference>